<gene>
    <name evidence="2" type="ORF">Nepgr_033891</name>
</gene>
<keyword evidence="3" id="KW-1185">Reference proteome</keyword>
<dbReference type="AlphaFoldDB" id="A0AAD3TM89"/>
<evidence type="ECO:0000313" key="3">
    <source>
        <dbReference type="Proteomes" id="UP001279734"/>
    </source>
</evidence>
<evidence type="ECO:0000256" key="1">
    <source>
        <dbReference type="SAM" id="MobiDB-lite"/>
    </source>
</evidence>
<feature type="region of interest" description="Disordered" evidence="1">
    <location>
        <begin position="71"/>
        <end position="90"/>
    </location>
</feature>
<organism evidence="2 3">
    <name type="scientific">Nepenthes gracilis</name>
    <name type="common">Slender pitcher plant</name>
    <dbReference type="NCBI Taxonomy" id="150966"/>
    <lineage>
        <taxon>Eukaryota</taxon>
        <taxon>Viridiplantae</taxon>
        <taxon>Streptophyta</taxon>
        <taxon>Embryophyta</taxon>
        <taxon>Tracheophyta</taxon>
        <taxon>Spermatophyta</taxon>
        <taxon>Magnoliopsida</taxon>
        <taxon>eudicotyledons</taxon>
        <taxon>Gunneridae</taxon>
        <taxon>Pentapetalae</taxon>
        <taxon>Caryophyllales</taxon>
        <taxon>Nepenthaceae</taxon>
        <taxon>Nepenthes</taxon>
    </lineage>
</organism>
<evidence type="ECO:0000313" key="2">
    <source>
        <dbReference type="EMBL" id="GMH32047.1"/>
    </source>
</evidence>
<dbReference type="Proteomes" id="UP001279734">
    <property type="component" value="Unassembled WGS sequence"/>
</dbReference>
<proteinExistence type="predicted"/>
<feature type="compositionally biased region" description="Polar residues" evidence="1">
    <location>
        <begin position="75"/>
        <end position="90"/>
    </location>
</feature>
<name>A0AAD3TM89_NEPGR</name>
<comment type="caution">
    <text evidence="2">The sequence shown here is derived from an EMBL/GenBank/DDBJ whole genome shotgun (WGS) entry which is preliminary data.</text>
</comment>
<protein>
    <submittedName>
        <fullName evidence="2">Uncharacterized protein</fullName>
    </submittedName>
</protein>
<reference evidence="2" key="1">
    <citation type="submission" date="2023-05" db="EMBL/GenBank/DDBJ databases">
        <title>Nepenthes gracilis genome sequencing.</title>
        <authorList>
            <person name="Fukushima K."/>
        </authorList>
    </citation>
    <scope>NUCLEOTIDE SEQUENCE</scope>
    <source>
        <strain evidence="2">SING2019-196</strain>
    </source>
</reference>
<dbReference type="EMBL" id="BSYO01000054">
    <property type="protein sequence ID" value="GMH32047.1"/>
    <property type="molecule type" value="Genomic_DNA"/>
</dbReference>
<accession>A0AAD3TM89</accession>
<sequence>MGRQRSAIMARQKCTARDSAKGSTSQPRAFPKNLDMISIHYGVPSIIKLHAPRSTINNTFESTRNIALKPKQRNRNSCTKHGTQFDSTIK</sequence>
<feature type="region of interest" description="Disordered" evidence="1">
    <location>
        <begin position="1"/>
        <end position="29"/>
    </location>
</feature>